<feature type="transmembrane region" description="Helical" evidence="2">
    <location>
        <begin position="123"/>
        <end position="151"/>
    </location>
</feature>
<protein>
    <submittedName>
        <fullName evidence="3">DEBR0S6_11584g1_1</fullName>
    </submittedName>
</protein>
<feature type="transmembrane region" description="Helical" evidence="2">
    <location>
        <begin position="12"/>
        <end position="33"/>
    </location>
</feature>
<dbReference type="Pfam" id="PF06687">
    <property type="entry name" value="SUR7"/>
    <property type="match status" value="1"/>
</dbReference>
<feature type="region of interest" description="Disordered" evidence="1">
    <location>
        <begin position="607"/>
        <end position="654"/>
    </location>
</feature>
<feature type="region of interest" description="Disordered" evidence="1">
    <location>
        <begin position="365"/>
        <end position="468"/>
    </location>
</feature>
<reference evidence="3 4" key="1">
    <citation type="submission" date="2019-07" db="EMBL/GenBank/DDBJ databases">
        <authorList>
            <person name="Friedrich A."/>
            <person name="Schacherer J."/>
        </authorList>
    </citation>
    <scope>NUCLEOTIDE SEQUENCE [LARGE SCALE GENOMIC DNA]</scope>
</reference>
<feature type="compositionally biased region" description="Low complexity" evidence="1">
    <location>
        <begin position="369"/>
        <end position="385"/>
    </location>
</feature>
<keyword evidence="2" id="KW-1133">Transmembrane helix</keyword>
<evidence type="ECO:0000256" key="2">
    <source>
        <dbReference type="SAM" id="Phobius"/>
    </source>
</evidence>
<gene>
    <name evidence="3" type="ORF">DEBR0S6_11584G</name>
</gene>
<accession>A0A7D9D1A8</accession>
<sequence>MKLFTNSAAIPLEVVALAFLLIATITSPVVPSLSLAEDSKYKFGVFGYCKVGSSSSSCSKVSINYEPSSLDDTESDWTMSSSARDKLAKIMIVAPVAAGLTFFSIISNLVGVFSRSRVGSSTFYWSVAAFLAFLAFAASALICIVSFLLYYPHVKWPCWILIPAAFFNLLALVFIALAAKFVPAANEDDYGEPEDDEDEAALVKGNDFGWSNGSSDNLDSNNDFKVMAQETNSNAIPAPAAASNAASGFYAPAQPATRAPYGQTTAAPSQYGRSIVQPIVQQPLQRPYAGSAYTGANGSRETDISTPATAATAVQSQGRKPEDKLSFVPQYDASKTRTMTSSAEQTSLMDDRSQQVAAHDFTYMHSHPNASSDAADNTADNTTGSQQGLKLPQVYLDDEDDDRAEDEGDEEADEATGPVAGAEKAGNEPAEPDSSFRLNEDRLSREESGDFGRERAPSETGSSQSAFTSISQRGVNPMYYRGAQQKANVQPMHYQQQPQHAQHYAASAHSQTSYGYENPDAMAQRYPMSSPYYPVNVNPQNFDSYRQQQSAPMPPAHQYYRRPQANSAPHSRSEMILNNNPDLQLAGMRKSGVRKYGLAHLNQQMYPQQQPQQRMQPWQQQQQQQQQYPQQQQQQSKNGFPTPSAMGDSPYARI</sequence>
<dbReference type="GO" id="GO:0032153">
    <property type="term" value="C:cell division site"/>
    <property type="evidence" value="ECO:0007669"/>
    <property type="project" value="TreeGrafter"/>
</dbReference>
<feature type="compositionally biased region" description="Polar residues" evidence="1">
    <location>
        <begin position="564"/>
        <end position="575"/>
    </location>
</feature>
<proteinExistence type="predicted"/>
<dbReference type="Proteomes" id="UP000478008">
    <property type="component" value="Unassembled WGS sequence"/>
</dbReference>
<organism evidence="3 4">
    <name type="scientific">Dekkera bruxellensis</name>
    <name type="common">Brettanomyces custersii</name>
    <dbReference type="NCBI Taxonomy" id="5007"/>
    <lineage>
        <taxon>Eukaryota</taxon>
        <taxon>Fungi</taxon>
        <taxon>Dikarya</taxon>
        <taxon>Ascomycota</taxon>
        <taxon>Saccharomycotina</taxon>
        <taxon>Pichiomycetes</taxon>
        <taxon>Pichiales</taxon>
        <taxon>Pichiaceae</taxon>
        <taxon>Brettanomyces</taxon>
    </lineage>
</organism>
<dbReference type="InterPro" id="IPR009571">
    <property type="entry name" value="SUR7/Rim9-like_fungi"/>
</dbReference>
<dbReference type="PANTHER" id="PTHR28013">
    <property type="entry name" value="PROTEIN DCV1-RELATED"/>
    <property type="match status" value="1"/>
</dbReference>
<evidence type="ECO:0000256" key="1">
    <source>
        <dbReference type="SAM" id="MobiDB-lite"/>
    </source>
</evidence>
<keyword evidence="2" id="KW-0812">Transmembrane</keyword>
<feature type="compositionally biased region" description="Low complexity" evidence="1">
    <location>
        <begin position="607"/>
        <end position="635"/>
    </location>
</feature>
<dbReference type="GO" id="GO:0005886">
    <property type="term" value="C:plasma membrane"/>
    <property type="evidence" value="ECO:0007669"/>
    <property type="project" value="InterPro"/>
</dbReference>
<dbReference type="AlphaFoldDB" id="A0A7D9D1A8"/>
<feature type="compositionally biased region" description="Acidic residues" evidence="1">
    <location>
        <begin position="396"/>
        <end position="414"/>
    </location>
</feature>
<feature type="compositionally biased region" description="Polar residues" evidence="1">
    <location>
        <begin position="294"/>
        <end position="318"/>
    </location>
</feature>
<dbReference type="PANTHER" id="PTHR28013:SF8">
    <property type="entry name" value="AEL027WP"/>
    <property type="match status" value="1"/>
</dbReference>
<feature type="transmembrane region" description="Helical" evidence="2">
    <location>
        <begin position="90"/>
        <end position="111"/>
    </location>
</feature>
<keyword evidence="4" id="KW-1185">Reference proteome</keyword>
<feature type="compositionally biased region" description="Polar residues" evidence="1">
    <location>
        <begin position="459"/>
        <end position="468"/>
    </location>
</feature>
<feature type="compositionally biased region" description="Polar residues" evidence="1">
    <location>
        <begin position="336"/>
        <end position="348"/>
    </location>
</feature>
<feature type="region of interest" description="Disordered" evidence="1">
    <location>
        <begin position="290"/>
        <end position="352"/>
    </location>
</feature>
<dbReference type="EMBL" id="CABFWN010000006">
    <property type="protein sequence ID" value="VUG20259.1"/>
    <property type="molecule type" value="Genomic_DNA"/>
</dbReference>
<evidence type="ECO:0000313" key="4">
    <source>
        <dbReference type="Proteomes" id="UP000478008"/>
    </source>
</evidence>
<dbReference type="InterPro" id="IPR051380">
    <property type="entry name" value="pH-response_reg_palI/RIM9"/>
</dbReference>
<feature type="region of interest" description="Disordered" evidence="1">
    <location>
        <begin position="546"/>
        <end position="575"/>
    </location>
</feature>
<name>A0A7D9D1A8_DEKBR</name>
<evidence type="ECO:0000313" key="3">
    <source>
        <dbReference type="EMBL" id="VUG20259.1"/>
    </source>
</evidence>
<feature type="compositionally biased region" description="Basic and acidic residues" evidence="1">
    <location>
        <begin position="438"/>
        <end position="457"/>
    </location>
</feature>
<feature type="transmembrane region" description="Helical" evidence="2">
    <location>
        <begin position="158"/>
        <end position="179"/>
    </location>
</feature>
<dbReference type="GO" id="GO:0035838">
    <property type="term" value="C:growing cell tip"/>
    <property type="evidence" value="ECO:0007669"/>
    <property type="project" value="TreeGrafter"/>
</dbReference>
<keyword evidence="2" id="KW-0472">Membrane</keyword>